<accession>A0A380N1E2</accession>
<dbReference type="EMBL" id="UHIA01000004">
    <property type="protein sequence ID" value="SUO98382.1"/>
    <property type="molecule type" value="Genomic_DNA"/>
</dbReference>
<dbReference type="RefSeq" id="WP_115219218.1">
    <property type="nucleotide sequence ID" value="NZ_UHIA01000004.1"/>
</dbReference>
<dbReference type="Proteomes" id="UP000254575">
    <property type="component" value="Unassembled WGS sequence"/>
</dbReference>
<reference evidence="1 2" key="1">
    <citation type="submission" date="2018-06" db="EMBL/GenBank/DDBJ databases">
        <authorList>
            <consortium name="Pathogen Informatics"/>
            <person name="Doyle S."/>
        </authorList>
    </citation>
    <scope>NUCLEOTIDE SEQUENCE [LARGE SCALE GENOMIC DNA]</scope>
    <source>
        <strain evidence="1 2">NCTC10717</strain>
    </source>
</reference>
<proteinExistence type="predicted"/>
<organism evidence="1 2">
    <name type="scientific">Suttonella indologenes</name>
    <dbReference type="NCBI Taxonomy" id="13276"/>
    <lineage>
        <taxon>Bacteria</taxon>
        <taxon>Pseudomonadati</taxon>
        <taxon>Pseudomonadota</taxon>
        <taxon>Gammaproteobacteria</taxon>
        <taxon>Cardiobacteriales</taxon>
        <taxon>Cardiobacteriaceae</taxon>
        <taxon>Suttonella</taxon>
    </lineage>
</organism>
<sequence length="403" mass="45157">MRKMTWSLFGLILIACLWLWFGHGEAQEGERVRVRVWKGWSGSAKHDNMALAKAFLAKRGIVLTVEQMGILPQAMERNDETLLLDADVDGGTETEKAQLRAWVESGGRLIILANRDWAAYFNIDLEAEGLVYPHQFKNNTLIWREKGEAILTVEPAAIITALKSKKYSKKTAAIAGVYSNAYPQSAFGRKIALGKGELVVLGHSTGLWHNHSHQYKGKWLDEDEEYVPLAHADNAAYLHALLQGRSKARLLYAKQEASSKKPFDYIWDIPELKWWATLTTALLGLLALLWRGGRRFGALIMPQASAGRDMQQHLLAAGYFWARQKDYGYAYLAGQMRQRLLAQMPMLQNADAAPDAEIIAASGLSAAQCQRLVQAALPQTEADFIDFVRAAEQLRAAVRRKHE</sequence>
<evidence type="ECO:0000313" key="2">
    <source>
        <dbReference type="Proteomes" id="UP000254575"/>
    </source>
</evidence>
<evidence type="ECO:0008006" key="3">
    <source>
        <dbReference type="Google" id="ProtNLM"/>
    </source>
</evidence>
<protein>
    <recommendedName>
        <fullName evidence="3">DUF4350 domain-containing protein</fullName>
    </recommendedName>
</protein>
<dbReference type="PROSITE" id="PS51257">
    <property type="entry name" value="PROKAR_LIPOPROTEIN"/>
    <property type="match status" value="1"/>
</dbReference>
<gene>
    <name evidence="1" type="ORF">NCTC10717_02127</name>
</gene>
<dbReference type="AlphaFoldDB" id="A0A380N1E2"/>
<evidence type="ECO:0000313" key="1">
    <source>
        <dbReference type="EMBL" id="SUO98382.1"/>
    </source>
</evidence>
<name>A0A380N1E2_9GAMM</name>
<keyword evidence="2" id="KW-1185">Reference proteome</keyword>
<dbReference type="OrthoDB" id="6638317at2"/>